<keyword evidence="6 9" id="KW-0482">Metalloprotease</keyword>
<dbReference type="Pfam" id="PF01435">
    <property type="entry name" value="Peptidase_M48"/>
    <property type="match status" value="1"/>
</dbReference>
<keyword evidence="10" id="KW-1185">Reference proteome</keyword>
<reference evidence="9 10" key="1">
    <citation type="submission" date="2023-10" db="EMBL/GenBank/DDBJ databases">
        <title>Two novel species belonging to the OM43/NOR5 clade.</title>
        <authorList>
            <person name="Park M."/>
        </authorList>
    </citation>
    <scope>NUCLEOTIDE SEQUENCE [LARGE SCALE GENOMIC DNA]</scope>
    <source>
        <strain evidence="9 10">IMCC45268</strain>
    </source>
</reference>
<evidence type="ECO:0000313" key="10">
    <source>
        <dbReference type="Proteomes" id="UP001626549"/>
    </source>
</evidence>
<keyword evidence="5" id="KW-0862">Zinc</keyword>
<protein>
    <submittedName>
        <fullName evidence="9">M48 family metalloprotease</fullName>
        <ecNumber evidence="9">3.4.24.-</ecNumber>
    </submittedName>
</protein>
<evidence type="ECO:0000259" key="8">
    <source>
        <dbReference type="Pfam" id="PF01435"/>
    </source>
</evidence>
<feature type="signal peptide" evidence="7">
    <location>
        <begin position="1"/>
        <end position="25"/>
    </location>
</feature>
<keyword evidence="3" id="KW-0479">Metal-binding</keyword>
<dbReference type="EC" id="3.4.24.-" evidence="9"/>
<evidence type="ECO:0000256" key="3">
    <source>
        <dbReference type="ARBA" id="ARBA00022723"/>
    </source>
</evidence>
<dbReference type="RefSeq" id="WP_407327553.1">
    <property type="nucleotide sequence ID" value="NZ_CP136865.1"/>
</dbReference>
<dbReference type="PANTHER" id="PTHR22726">
    <property type="entry name" value="METALLOENDOPEPTIDASE OMA1"/>
    <property type="match status" value="1"/>
</dbReference>
<evidence type="ECO:0000256" key="2">
    <source>
        <dbReference type="ARBA" id="ARBA00022670"/>
    </source>
</evidence>
<dbReference type="Gene3D" id="3.30.2010.10">
    <property type="entry name" value="Metalloproteases ('zincins'), catalytic domain"/>
    <property type="match status" value="1"/>
</dbReference>
<dbReference type="Proteomes" id="UP001626549">
    <property type="component" value="Chromosome"/>
</dbReference>
<keyword evidence="2" id="KW-0645">Protease</keyword>
<organism evidence="9 10">
    <name type="scientific">Congregibacter brevis</name>
    <dbReference type="NCBI Taxonomy" id="3081201"/>
    <lineage>
        <taxon>Bacteria</taxon>
        <taxon>Pseudomonadati</taxon>
        <taxon>Pseudomonadota</taxon>
        <taxon>Gammaproteobacteria</taxon>
        <taxon>Cellvibrionales</taxon>
        <taxon>Halieaceae</taxon>
        <taxon>Congregibacter</taxon>
    </lineage>
</organism>
<evidence type="ECO:0000313" key="9">
    <source>
        <dbReference type="EMBL" id="WOJ96863.1"/>
    </source>
</evidence>
<keyword evidence="4 9" id="KW-0378">Hydrolase</keyword>
<evidence type="ECO:0000256" key="5">
    <source>
        <dbReference type="ARBA" id="ARBA00022833"/>
    </source>
</evidence>
<dbReference type="GO" id="GO:0008237">
    <property type="term" value="F:metallopeptidase activity"/>
    <property type="evidence" value="ECO:0007669"/>
    <property type="project" value="UniProtKB-KW"/>
</dbReference>
<dbReference type="PROSITE" id="PS51257">
    <property type="entry name" value="PROKAR_LIPOPROTEIN"/>
    <property type="match status" value="1"/>
</dbReference>
<name>A0ABZ0IDW4_9GAMM</name>
<accession>A0ABZ0IDW4</accession>
<feature type="domain" description="Peptidase M48" evidence="8">
    <location>
        <begin position="65"/>
        <end position="252"/>
    </location>
</feature>
<comment type="cofactor">
    <cofactor evidence="1">
        <name>Zn(2+)</name>
        <dbReference type="ChEBI" id="CHEBI:29105"/>
    </cofactor>
</comment>
<evidence type="ECO:0000256" key="4">
    <source>
        <dbReference type="ARBA" id="ARBA00022801"/>
    </source>
</evidence>
<feature type="chain" id="PRO_5046881537" evidence="7">
    <location>
        <begin position="26"/>
        <end position="481"/>
    </location>
</feature>
<dbReference type="InterPro" id="IPR051156">
    <property type="entry name" value="Mito/Outer_Membr_Metalloprot"/>
</dbReference>
<dbReference type="PANTHER" id="PTHR22726:SF24">
    <property type="entry name" value="M48 FAMILY METALLOPEPTIDASE"/>
    <property type="match status" value="1"/>
</dbReference>
<evidence type="ECO:0000256" key="7">
    <source>
        <dbReference type="SAM" id="SignalP"/>
    </source>
</evidence>
<evidence type="ECO:0000256" key="1">
    <source>
        <dbReference type="ARBA" id="ARBA00001947"/>
    </source>
</evidence>
<keyword evidence="7" id="KW-0732">Signal</keyword>
<proteinExistence type="predicted"/>
<gene>
    <name evidence="9" type="ORF">R0137_16695</name>
</gene>
<evidence type="ECO:0000256" key="6">
    <source>
        <dbReference type="ARBA" id="ARBA00023049"/>
    </source>
</evidence>
<dbReference type="EMBL" id="CP136865">
    <property type="protein sequence ID" value="WOJ96863.1"/>
    <property type="molecule type" value="Genomic_DNA"/>
</dbReference>
<dbReference type="CDD" id="cd07333">
    <property type="entry name" value="M48C_bepA_like"/>
    <property type="match status" value="1"/>
</dbReference>
<dbReference type="InterPro" id="IPR001915">
    <property type="entry name" value="Peptidase_M48"/>
</dbReference>
<sequence>MNTRLKRLLLLATLGIAFGGVSSCAVNPATGGTSVVLSGSNSEWETGQEMYNKFLEEGAFYEDPELQAYVEKIGQRLVAESDMPDRKFTFSIIDAPEINAFATPGGFIYVNRGLIGYLNSEAELAGVIGHEIAHVTARHHGRRKTASTTSKVLSTTAYVLTGSSAVYEASNMYGAEVISGYGRDMELEADGLGAEYMYKAGYEPEALLDVIGVLKNQEQFMRLKAKAAGKSGTTYHGLYATHPRNDKRLQTVIRAANELDDGTYIESPEEPGEFRRVTDGLVWGESVEGQRADDRYYHNKLGFTIEQPEGWSVTTSSQSVVAAAPDGSASLTITLRRKDPAATPQAVLETSAKGDLSAGETLQQSGLDGYTAIAAAAGKDKRLAVFNLGNLTYLFDGSATDFAASDPQLRALIESFRAMHPKEKSSSNGRYVRYIQVPRGANVGSLATSARIPDAEAQLRLINDFYPRGEPRTGDWIKVIQ</sequence>